<dbReference type="HOGENOM" id="CLU_011106_1_0_9"/>
<dbReference type="Gene3D" id="3.40.50.300">
    <property type="entry name" value="P-loop containing nucleotide triphosphate hydrolases"/>
    <property type="match status" value="1"/>
</dbReference>
<dbReference type="GO" id="GO:0005525">
    <property type="term" value="F:GTP binding"/>
    <property type="evidence" value="ECO:0007669"/>
    <property type="project" value="UniProtKB-KW"/>
</dbReference>
<comment type="caution">
    <text evidence="4">The sequence shown here is derived from an EMBL/GenBank/DDBJ whole genome shotgun (WGS) entry which is preliminary data.</text>
</comment>
<dbReference type="Proteomes" id="UP000003340">
    <property type="component" value="Unassembled WGS sequence"/>
</dbReference>
<dbReference type="CDD" id="cd01856">
    <property type="entry name" value="YlqF"/>
    <property type="match status" value="1"/>
</dbReference>
<evidence type="ECO:0000256" key="1">
    <source>
        <dbReference type="ARBA" id="ARBA00022741"/>
    </source>
</evidence>
<evidence type="ECO:0000256" key="2">
    <source>
        <dbReference type="ARBA" id="ARBA00023134"/>
    </source>
</evidence>
<feature type="domain" description="CP-type G" evidence="3">
    <location>
        <begin position="78"/>
        <end position="243"/>
    </location>
</feature>
<dbReference type="InterPro" id="IPR023179">
    <property type="entry name" value="GTP-bd_ortho_bundle_sf"/>
</dbReference>
<keyword evidence="1" id="KW-0547">Nucleotide-binding</keyword>
<name>C0EJ43_9FIRM</name>
<evidence type="ECO:0000259" key="3">
    <source>
        <dbReference type="PROSITE" id="PS51721"/>
    </source>
</evidence>
<dbReference type="PANTHER" id="PTHR45782:SF4">
    <property type="entry name" value="MITOCHONDRIAL RIBOSOME-ASSOCIATED GTPASE 1"/>
    <property type="match status" value="1"/>
</dbReference>
<evidence type="ECO:0000313" key="5">
    <source>
        <dbReference type="Proteomes" id="UP000003340"/>
    </source>
</evidence>
<dbReference type="InterPro" id="IPR006073">
    <property type="entry name" value="GTP-bd"/>
</dbReference>
<dbReference type="SUPFAM" id="SSF52540">
    <property type="entry name" value="P-loop containing nucleoside triphosphate hydrolases"/>
    <property type="match status" value="1"/>
</dbReference>
<proteinExistence type="predicted"/>
<dbReference type="Pfam" id="PF01926">
    <property type="entry name" value="MMR_HSR1"/>
    <property type="match status" value="1"/>
</dbReference>
<dbReference type="InterPro" id="IPR019991">
    <property type="entry name" value="GTP-bd_ribosome_bgen"/>
</dbReference>
<dbReference type="InterPro" id="IPR030378">
    <property type="entry name" value="G_CP_dom"/>
</dbReference>
<dbReference type="EMBL" id="ACEC01000136">
    <property type="protein sequence ID" value="EEG28508.1"/>
    <property type="molecule type" value="Genomic_DNA"/>
</dbReference>
<dbReference type="GO" id="GO:0003924">
    <property type="term" value="F:GTPase activity"/>
    <property type="evidence" value="ECO:0007669"/>
    <property type="project" value="TreeGrafter"/>
</dbReference>
<organism evidence="4 5">
    <name type="scientific">[Clostridium] methylpentosum DSM 5476</name>
    <dbReference type="NCBI Taxonomy" id="537013"/>
    <lineage>
        <taxon>Bacteria</taxon>
        <taxon>Bacillati</taxon>
        <taxon>Bacillota</taxon>
        <taxon>Clostridia</taxon>
        <taxon>Eubacteriales</taxon>
        <taxon>Oscillospiraceae</taxon>
        <taxon>Oscillospiraceae incertae sedis</taxon>
    </lineage>
</organism>
<dbReference type="eggNOG" id="COG1161">
    <property type="taxonomic scope" value="Bacteria"/>
</dbReference>
<evidence type="ECO:0000313" key="4">
    <source>
        <dbReference type="EMBL" id="EEG28508.1"/>
    </source>
</evidence>
<reference evidence="4 5" key="1">
    <citation type="submission" date="2009-01" db="EMBL/GenBank/DDBJ databases">
        <authorList>
            <person name="Fulton L."/>
            <person name="Clifton S."/>
            <person name="Fulton B."/>
            <person name="Xu J."/>
            <person name="Minx P."/>
            <person name="Pepin K.H."/>
            <person name="Johnson M."/>
            <person name="Bhonagiri V."/>
            <person name="Nash W.E."/>
            <person name="Mardis E.R."/>
            <person name="Wilson R.K."/>
        </authorList>
    </citation>
    <scope>NUCLEOTIDE SEQUENCE [LARGE SCALE GENOMIC DNA]</scope>
    <source>
        <strain evidence="4 5">DSM 5476</strain>
    </source>
</reference>
<dbReference type="InterPro" id="IPR027417">
    <property type="entry name" value="P-loop_NTPase"/>
</dbReference>
<reference evidence="4 5" key="2">
    <citation type="submission" date="2009-02" db="EMBL/GenBank/DDBJ databases">
        <title>Draft genome sequence of Clostridium methylpentosum (DSM 5476).</title>
        <authorList>
            <person name="Sudarsanam P."/>
            <person name="Ley R."/>
            <person name="Guruge J."/>
            <person name="Turnbaugh P.J."/>
            <person name="Mahowald M."/>
            <person name="Liep D."/>
            <person name="Gordon J."/>
        </authorList>
    </citation>
    <scope>NUCLEOTIDE SEQUENCE [LARGE SCALE GENOMIC DNA]</scope>
    <source>
        <strain evidence="4 5">DSM 5476</strain>
    </source>
</reference>
<sequence>MGYSADEQGTFIFYSAQEKPREGRSCRAPAEKRYALGILLFVLGRNPAEFSVVIGTERNLQMTDHPSIQWFPGHMKKTERMIEKNLPLVDVVVEIIDARIPASSRNPVLDKLIQGKPRIVLLNKCDVADLNFTRRWVEYFQSVGIAALAIDCQTGKNLKQVQPLIRQVLVELIQKRASKGMSGRIVRAMVVGIPNVGKSTFINKMAGGKRAKVEDRPGVTRGKQWVHIDNDIDLLDMPGVLCPKFEDPQVGVHLAWTGAVKDDVVDVELLAMNLLEYLSENYPKLLTERFKLGDTSGMEPFERLEEVGRKRGMLISGGEVNTERAAIVVLDEYRGGKLGKLTLERPPRPEIREERE</sequence>
<dbReference type="STRING" id="537013.CLOSTMETH_03889"/>
<dbReference type="PROSITE" id="PS51721">
    <property type="entry name" value="G_CP"/>
    <property type="match status" value="1"/>
</dbReference>
<dbReference type="AlphaFoldDB" id="C0EJ43"/>
<keyword evidence="5" id="KW-1185">Reference proteome</keyword>
<gene>
    <name evidence="4" type="primary">ylqF</name>
    <name evidence="4" type="ORF">CLOSTMETH_03889</name>
</gene>
<dbReference type="Gene3D" id="1.10.1580.10">
    <property type="match status" value="1"/>
</dbReference>
<dbReference type="PANTHER" id="PTHR45782">
    <property type="entry name" value="MITOCHONDRIAL RIBOSOME-ASSOCIATED GTPASE 1"/>
    <property type="match status" value="1"/>
</dbReference>
<dbReference type="NCBIfam" id="TIGR03596">
    <property type="entry name" value="GTPase_YlqF"/>
    <property type="match status" value="1"/>
</dbReference>
<accession>C0EJ43</accession>
<dbReference type="FunFam" id="3.40.50.300:FF:000590">
    <property type="entry name" value="Ribosome biogenesis GTPase A"/>
    <property type="match status" value="1"/>
</dbReference>
<keyword evidence="2" id="KW-0342">GTP-binding</keyword>
<protein>
    <submittedName>
        <fullName evidence="4">Ribosome biogenesis GTP-binding protein YlqF</fullName>
    </submittedName>
</protein>
<dbReference type="GO" id="GO:0006412">
    <property type="term" value="P:translation"/>
    <property type="evidence" value="ECO:0007669"/>
    <property type="project" value="TreeGrafter"/>
</dbReference>